<evidence type="ECO:0000313" key="2">
    <source>
        <dbReference type="Proteomes" id="UP001165064"/>
    </source>
</evidence>
<keyword evidence="2" id="KW-1185">Reference proteome</keyword>
<proteinExistence type="predicted"/>
<gene>
    <name evidence="1" type="ORF">Amon02_000120000</name>
</gene>
<name>A0ACB5SU03_AMBMO</name>
<protein>
    <submittedName>
        <fullName evidence="1">Unnamed protein product</fullName>
    </submittedName>
</protein>
<accession>A0ACB5SU03</accession>
<dbReference type="EMBL" id="BSXS01000552">
    <property type="protein sequence ID" value="GME72952.1"/>
    <property type="molecule type" value="Genomic_DNA"/>
</dbReference>
<dbReference type="Proteomes" id="UP001165064">
    <property type="component" value="Unassembled WGS sequence"/>
</dbReference>
<organism evidence="1 2">
    <name type="scientific">Ambrosiozyma monospora</name>
    <name type="common">Yeast</name>
    <name type="synonym">Endomycopsis monosporus</name>
    <dbReference type="NCBI Taxonomy" id="43982"/>
    <lineage>
        <taxon>Eukaryota</taxon>
        <taxon>Fungi</taxon>
        <taxon>Dikarya</taxon>
        <taxon>Ascomycota</taxon>
        <taxon>Saccharomycotina</taxon>
        <taxon>Pichiomycetes</taxon>
        <taxon>Pichiales</taxon>
        <taxon>Pichiaceae</taxon>
        <taxon>Ambrosiozyma</taxon>
    </lineage>
</organism>
<evidence type="ECO:0000313" key="1">
    <source>
        <dbReference type="EMBL" id="GME72952.1"/>
    </source>
</evidence>
<comment type="caution">
    <text evidence="1">The sequence shown here is derived from an EMBL/GenBank/DDBJ whole genome shotgun (WGS) entry which is preliminary data.</text>
</comment>
<sequence length="159" mass="17324">MYHFSIHQDHVGLMIMSQIFISFGGGTLILGYEMAVMAASDLDGIPMMLSIVYLFASVGMALGGAVSTAVYNNTFLTSLINHLPAEFVTQAADLFLGGYTAQMMYPPSDPVRDAINFAWGDYQKKTSISAICSLIIAIPGIIIWKNYNVNRNQNKGTTL</sequence>
<reference evidence="1" key="1">
    <citation type="submission" date="2023-04" db="EMBL/GenBank/DDBJ databases">
        <title>Ambrosiozyma monospora NBRC 10751.</title>
        <authorList>
            <person name="Ichikawa N."/>
            <person name="Sato H."/>
            <person name="Tonouchi N."/>
        </authorList>
    </citation>
    <scope>NUCLEOTIDE SEQUENCE</scope>
    <source>
        <strain evidence="1">NBRC 10751</strain>
    </source>
</reference>